<proteinExistence type="predicted"/>
<dbReference type="EMBL" id="SPSF01000032">
    <property type="protein sequence ID" value="MPQ63056.1"/>
    <property type="molecule type" value="Genomic_DNA"/>
</dbReference>
<feature type="transmembrane region" description="Helical" evidence="1">
    <location>
        <begin position="52"/>
        <end position="70"/>
    </location>
</feature>
<evidence type="ECO:0000256" key="1">
    <source>
        <dbReference type="SAM" id="Phobius"/>
    </source>
</evidence>
<name>A0A5N7IQ11_9CLOT</name>
<dbReference type="Proteomes" id="UP000342249">
    <property type="component" value="Unassembled WGS sequence"/>
</dbReference>
<protein>
    <submittedName>
        <fullName evidence="2">Stage III sporulation protein AF</fullName>
    </submittedName>
</protein>
<accession>A0A5N7IQ11</accession>
<dbReference type="AlphaFoldDB" id="A0A5N7IQ11"/>
<evidence type="ECO:0000313" key="3">
    <source>
        <dbReference type="Proteomes" id="UP000342249"/>
    </source>
</evidence>
<organism evidence="2 3">
    <name type="scientific">Clostridium estertheticum</name>
    <dbReference type="NCBI Taxonomy" id="238834"/>
    <lineage>
        <taxon>Bacteria</taxon>
        <taxon>Bacillati</taxon>
        <taxon>Bacillota</taxon>
        <taxon>Clostridia</taxon>
        <taxon>Eubacteriales</taxon>
        <taxon>Clostridiaceae</taxon>
        <taxon>Clostridium</taxon>
    </lineage>
</organism>
<sequence length="215" mass="24341">MLYLYGEFDSNHKGGGGNLINLLKVWVTNITIAIFFITAVEMILPDNNMKKYAKFVLGLMLIVVIIKPIIKIFDKNFDLNSYSNKATSYIEGSTQPSDMKKYKDINIVNTTENFKKNLQKECITNLEQTYPENKYNADVDVVYDSKNGVFNINRVKIDVVDSGVQSIKSIKIDTQSVDATNNNVLTNTQGKQIKKFLSNKLKISDDVITVYKVNS</sequence>
<keyword evidence="1" id="KW-1133">Transmembrane helix</keyword>
<dbReference type="Pfam" id="PF09581">
    <property type="entry name" value="Spore_III_AF"/>
    <property type="match status" value="1"/>
</dbReference>
<dbReference type="NCBIfam" id="TIGR02896">
    <property type="entry name" value="spore_III_AF"/>
    <property type="match status" value="1"/>
</dbReference>
<keyword evidence="1" id="KW-0812">Transmembrane</keyword>
<gene>
    <name evidence="2" type="primary">spoIIIAF</name>
    <name evidence="2" type="ORF">E4V82_13160</name>
</gene>
<comment type="caution">
    <text evidence="2">The sequence shown here is derived from an EMBL/GenBank/DDBJ whole genome shotgun (WGS) entry which is preliminary data.</text>
</comment>
<feature type="transmembrane region" description="Helical" evidence="1">
    <location>
        <begin position="20"/>
        <end position="40"/>
    </location>
</feature>
<evidence type="ECO:0000313" key="2">
    <source>
        <dbReference type="EMBL" id="MPQ63056.1"/>
    </source>
</evidence>
<dbReference type="InterPro" id="IPR014245">
    <property type="entry name" value="Spore_III_AF"/>
</dbReference>
<reference evidence="2 3" key="1">
    <citation type="journal article" date="2019" name="Lett. Appl. Microbiol.">
        <title>A case of 'blown pack' spoilage of vacuum-packaged pork likely associated with Clostridium estertheticum in Canada.</title>
        <authorList>
            <person name="Zhang P."/>
            <person name="Ward P."/>
            <person name="McMullen L.M."/>
            <person name="Yang X."/>
        </authorList>
    </citation>
    <scope>NUCLEOTIDE SEQUENCE [LARGE SCALE GENOMIC DNA]</scope>
    <source>
        <strain evidence="2 3">MA19</strain>
    </source>
</reference>
<keyword evidence="1" id="KW-0472">Membrane</keyword>